<evidence type="ECO:0000313" key="1">
    <source>
        <dbReference type="EMBL" id="GBN51437.1"/>
    </source>
</evidence>
<dbReference type="AlphaFoldDB" id="A0A4Y2PMI0"/>
<keyword evidence="2" id="KW-1185">Reference proteome</keyword>
<protein>
    <submittedName>
        <fullName evidence="1">Uncharacterized protein</fullName>
    </submittedName>
</protein>
<accession>A0A4Y2PMI0</accession>
<organism evidence="1 2">
    <name type="scientific">Araneus ventricosus</name>
    <name type="common">Orbweaver spider</name>
    <name type="synonym">Epeira ventricosa</name>
    <dbReference type="NCBI Taxonomy" id="182803"/>
    <lineage>
        <taxon>Eukaryota</taxon>
        <taxon>Metazoa</taxon>
        <taxon>Ecdysozoa</taxon>
        <taxon>Arthropoda</taxon>
        <taxon>Chelicerata</taxon>
        <taxon>Arachnida</taxon>
        <taxon>Araneae</taxon>
        <taxon>Araneomorphae</taxon>
        <taxon>Entelegynae</taxon>
        <taxon>Araneoidea</taxon>
        <taxon>Araneidae</taxon>
        <taxon>Araneus</taxon>
    </lineage>
</organism>
<gene>
    <name evidence="1" type="ORF">AVEN_151282_1</name>
</gene>
<dbReference type="Proteomes" id="UP000499080">
    <property type="component" value="Unassembled WGS sequence"/>
</dbReference>
<name>A0A4Y2PMI0_ARAVE</name>
<dbReference type="EMBL" id="BGPR01011459">
    <property type="protein sequence ID" value="GBN51437.1"/>
    <property type="molecule type" value="Genomic_DNA"/>
</dbReference>
<comment type="caution">
    <text evidence="1">The sequence shown here is derived from an EMBL/GenBank/DDBJ whole genome shotgun (WGS) entry which is preliminary data.</text>
</comment>
<reference evidence="1 2" key="1">
    <citation type="journal article" date="2019" name="Sci. Rep.">
        <title>Orb-weaving spider Araneus ventricosus genome elucidates the spidroin gene catalogue.</title>
        <authorList>
            <person name="Kono N."/>
            <person name="Nakamura H."/>
            <person name="Ohtoshi R."/>
            <person name="Moran D.A.P."/>
            <person name="Shinohara A."/>
            <person name="Yoshida Y."/>
            <person name="Fujiwara M."/>
            <person name="Mori M."/>
            <person name="Tomita M."/>
            <person name="Arakawa K."/>
        </authorList>
    </citation>
    <scope>NUCLEOTIDE SEQUENCE [LARGE SCALE GENOMIC DNA]</scope>
</reference>
<sequence>MNISYPEARRLILARTSTEGRSYASTVKTSLATSETQTKLVVILTTDSDSDGLSSPIKEKQPSYSKTRKFKYTSKSERALTLKLSKQDTSLKSLKPRLLTLDLCKAGLATKDLPSLFGNPSSSELLKIHSSEDDD</sequence>
<proteinExistence type="predicted"/>
<evidence type="ECO:0000313" key="2">
    <source>
        <dbReference type="Proteomes" id="UP000499080"/>
    </source>
</evidence>